<dbReference type="InterPro" id="IPR018062">
    <property type="entry name" value="HTH_AraC-typ_CS"/>
</dbReference>
<dbReference type="InterPro" id="IPR018060">
    <property type="entry name" value="HTH_AraC"/>
</dbReference>
<protein>
    <submittedName>
        <fullName evidence="5">AraC family transcriptional regulator with amidase-like domain</fullName>
    </submittedName>
</protein>
<dbReference type="SUPFAM" id="SSF46689">
    <property type="entry name" value="Homeodomain-like"/>
    <property type="match status" value="2"/>
</dbReference>
<dbReference type="AlphaFoldDB" id="A0A4R7JKB4"/>
<gene>
    <name evidence="5" type="ORF">DES49_3011</name>
</gene>
<dbReference type="GO" id="GO:0043565">
    <property type="term" value="F:sequence-specific DNA binding"/>
    <property type="evidence" value="ECO:0007669"/>
    <property type="project" value="InterPro"/>
</dbReference>
<proteinExistence type="predicted"/>
<dbReference type="PRINTS" id="PR00032">
    <property type="entry name" value="HTHARAC"/>
</dbReference>
<dbReference type="GO" id="GO:0003700">
    <property type="term" value="F:DNA-binding transcription factor activity"/>
    <property type="evidence" value="ECO:0007669"/>
    <property type="project" value="InterPro"/>
</dbReference>
<dbReference type="PANTHER" id="PTHR43130">
    <property type="entry name" value="ARAC-FAMILY TRANSCRIPTIONAL REGULATOR"/>
    <property type="match status" value="1"/>
</dbReference>
<keyword evidence="6" id="KW-1185">Reference proteome</keyword>
<dbReference type="InterPro" id="IPR029062">
    <property type="entry name" value="Class_I_gatase-like"/>
</dbReference>
<dbReference type="PROSITE" id="PS01124">
    <property type="entry name" value="HTH_ARAC_FAMILY_2"/>
    <property type="match status" value="1"/>
</dbReference>
<keyword evidence="2" id="KW-0238">DNA-binding</keyword>
<sequence length="342" mass="38170">MRRDNTVPPGLKKVAIIGFDQALATAITGIMDLFRMAGVTWARIHEQQPEPRFEVILATPGGRPCRCVNGLTLQAHCSWESLGSPDVVMVPTIGGEIDRTLAGNHELQALLQHWHNAGVDIASNCTGAFLLAEAGLLNHRDATTHWGYCDLFRQRYPRVTLRPHQLITANDTIFCAGGGMAWFDLGLFLVERYCGVEVARTLAKAFVLDMGRQNQAAYASVHARRYHQDQTILAVQAWLDQNLAAPIRMDALAERFNLTPRTFKRRFRAATGETPLNYLQSLRVEYARKLLEDPQLRLSQVTERVGYDDVSSFSRLFRSRTGMTPGSYRSRFLPSGAGADTP</sequence>
<dbReference type="InterPro" id="IPR002818">
    <property type="entry name" value="DJ-1/PfpI"/>
</dbReference>
<dbReference type="Pfam" id="PF01965">
    <property type="entry name" value="DJ-1_PfpI"/>
    <property type="match status" value="1"/>
</dbReference>
<feature type="domain" description="HTH araC/xylS-type" evidence="4">
    <location>
        <begin position="233"/>
        <end position="331"/>
    </location>
</feature>
<keyword evidence="3" id="KW-0804">Transcription</keyword>
<evidence type="ECO:0000259" key="4">
    <source>
        <dbReference type="PROSITE" id="PS01124"/>
    </source>
</evidence>
<dbReference type="SUPFAM" id="SSF52317">
    <property type="entry name" value="Class I glutamine amidotransferase-like"/>
    <property type="match status" value="1"/>
</dbReference>
<dbReference type="CDD" id="cd03138">
    <property type="entry name" value="GATase1_AraC_2"/>
    <property type="match status" value="1"/>
</dbReference>
<dbReference type="Gene3D" id="3.40.50.880">
    <property type="match status" value="1"/>
</dbReference>
<name>A0A4R7JKB4_9GAMM</name>
<comment type="caution">
    <text evidence="5">The sequence shown here is derived from an EMBL/GenBank/DDBJ whole genome shotgun (WGS) entry which is preliminary data.</text>
</comment>
<dbReference type="Pfam" id="PF12833">
    <property type="entry name" value="HTH_18"/>
    <property type="match status" value="1"/>
</dbReference>
<dbReference type="PROSITE" id="PS00041">
    <property type="entry name" value="HTH_ARAC_FAMILY_1"/>
    <property type="match status" value="1"/>
</dbReference>
<evidence type="ECO:0000256" key="3">
    <source>
        <dbReference type="ARBA" id="ARBA00023163"/>
    </source>
</evidence>
<dbReference type="Proteomes" id="UP000295830">
    <property type="component" value="Unassembled WGS sequence"/>
</dbReference>
<evidence type="ECO:0000313" key="6">
    <source>
        <dbReference type="Proteomes" id="UP000295830"/>
    </source>
</evidence>
<keyword evidence="1" id="KW-0805">Transcription regulation</keyword>
<reference evidence="5 6" key="1">
    <citation type="submission" date="2019-03" db="EMBL/GenBank/DDBJ databases">
        <title>Genomic Encyclopedia of Type Strains, Phase IV (KMG-IV): sequencing the most valuable type-strain genomes for metagenomic binning, comparative biology and taxonomic classification.</title>
        <authorList>
            <person name="Goeker M."/>
        </authorList>
    </citation>
    <scope>NUCLEOTIDE SEQUENCE [LARGE SCALE GENOMIC DNA]</scope>
    <source>
        <strain evidence="5 6">DSM 15505</strain>
    </source>
</reference>
<dbReference type="PANTHER" id="PTHR43130:SF11">
    <property type="entry name" value="TRANSCRIPTIONAL REGULATORY PROTEIN"/>
    <property type="match status" value="1"/>
</dbReference>
<dbReference type="InterPro" id="IPR020449">
    <property type="entry name" value="Tscrpt_reg_AraC-type_HTH"/>
</dbReference>
<dbReference type="EMBL" id="SOAX01000008">
    <property type="protein sequence ID" value="TDT37059.1"/>
    <property type="molecule type" value="Genomic_DNA"/>
</dbReference>
<dbReference type="Gene3D" id="1.10.10.60">
    <property type="entry name" value="Homeodomain-like"/>
    <property type="match status" value="2"/>
</dbReference>
<evidence type="ECO:0000313" key="5">
    <source>
        <dbReference type="EMBL" id="TDT37059.1"/>
    </source>
</evidence>
<dbReference type="SMART" id="SM00342">
    <property type="entry name" value="HTH_ARAC"/>
    <property type="match status" value="1"/>
</dbReference>
<dbReference type="RefSeq" id="WP_424955240.1">
    <property type="nucleotide sequence ID" value="NZ_SOAX01000008.1"/>
</dbReference>
<dbReference type="InterPro" id="IPR009057">
    <property type="entry name" value="Homeodomain-like_sf"/>
</dbReference>
<evidence type="ECO:0000256" key="2">
    <source>
        <dbReference type="ARBA" id="ARBA00023125"/>
    </source>
</evidence>
<accession>A0A4R7JKB4</accession>
<dbReference type="InterPro" id="IPR052158">
    <property type="entry name" value="INH-QAR"/>
</dbReference>
<organism evidence="5 6">
    <name type="scientific">Halospina denitrificans</name>
    <dbReference type="NCBI Taxonomy" id="332522"/>
    <lineage>
        <taxon>Bacteria</taxon>
        <taxon>Pseudomonadati</taxon>
        <taxon>Pseudomonadota</taxon>
        <taxon>Gammaproteobacteria</taxon>
        <taxon>Halospina</taxon>
    </lineage>
</organism>
<evidence type="ECO:0000256" key="1">
    <source>
        <dbReference type="ARBA" id="ARBA00023015"/>
    </source>
</evidence>